<dbReference type="EMBL" id="QTSX02006379">
    <property type="protein sequence ID" value="KAJ9055791.1"/>
    <property type="molecule type" value="Genomic_DNA"/>
</dbReference>
<organism evidence="1 2">
    <name type="scientific">Entomophthora muscae</name>
    <dbReference type="NCBI Taxonomy" id="34485"/>
    <lineage>
        <taxon>Eukaryota</taxon>
        <taxon>Fungi</taxon>
        <taxon>Fungi incertae sedis</taxon>
        <taxon>Zoopagomycota</taxon>
        <taxon>Entomophthoromycotina</taxon>
        <taxon>Entomophthoromycetes</taxon>
        <taxon>Entomophthorales</taxon>
        <taxon>Entomophthoraceae</taxon>
        <taxon>Entomophthora</taxon>
    </lineage>
</organism>
<comment type="caution">
    <text evidence="1">The sequence shown here is derived from an EMBL/GenBank/DDBJ whole genome shotgun (WGS) entry which is preliminary data.</text>
</comment>
<reference evidence="1" key="1">
    <citation type="submission" date="2022-04" db="EMBL/GenBank/DDBJ databases">
        <title>Genome of the entomopathogenic fungus Entomophthora muscae.</title>
        <authorList>
            <person name="Elya C."/>
            <person name="Lovett B.R."/>
            <person name="Lee E."/>
            <person name="Macias A.M."/>
            <person name="Hajek A.E."/>
            <person name="De Bivort B.L."/>
            <person name="Kasson M.T."/>
            <person name="De Fine Licht H.H."/>
            <person name="Stajich J.E."/>
        </authorList>
    </citation>
    <scope>NUCLEOTIDE SEQUENCE</scope>
    <source>
        <strain evidence="1">Berkeley</strain>
    </source>
</reference>
<name>A0ACC2S0N8_9FUNG</name>
<accession>A0ACC2S0N8</accession>
<dbReference type="Proteomes" id="UP001165960">
    <property type="component" value="Unassembled WGS sequence"/>
</dbReference>
<protein>
    <submittedName>
        <fullName evidence="1">Uncharacterized protein</fullName>
    </submittedName>
</protein>
<sequence length="147" mass="16337">MDIDTSVSRFGTQGAVLDFKVHDIYGVRHASHSLLAMLHLIHLPDTGFAACLARVITLSLILIHLVLTDLPRFEGKLPPWIVNSLAHAHAATHFFLFLTWAIELALLDFIPPLGFKALAPMFNMLSCLAIFLANFDFFPLVFSLAHC</sequence>
<gene>
    <name evidence="1" type="ORF">DSO57_1039551</name>
</gene>
<evidence type="ECO:0000313" key="1">
    <source>
        <dbReference type="EMBL" id="KAJ9055791.1"/>
    </source>
</evidence>
<proteinExistence type="predicted"/>
<keyword evidence="2" id="KW-1185">Reference proteome</keyword>
<evidence type="ECO:0000313" key="2">
    <source>
        <dbReference type="Proteomes" id="UP001165960"/>
    </source>
</evidence>